<dbReference type="Proteomes" id="UP000688947">
    <property type="component" value="Unassembled WGS sequence"/>
</dbReference>
<sequence length="80" mass="9272">MYADSRKGRLNREDGAEQVEQHYATLHLVQLLSDESLEHNWDSPSVCVLQILTIRRKMLRDCKNSSKSRISDRVAHTFTS</sequence>
<dbReference type="EMBL" id="JAENGZ010003479">
    <property type="protein sequence ID" value="KAG6941534.1"/>
    <property type="molecule type" value="Genomic_DNA"/>
</dbReference>
<proteinExistence type="predicted"/>
<organism evidence="1 2">
    <name type="scientific">Phytophthora cactorum</name>
    <dbReference type="NCBI Taxonomy" id="29920"/>
    <lineage>
        <taxon>Eukaryota</taxon>
        <taxon>Sar</taxon>
        <taxon>Stramenopiles</taxon>
        <taxon>Oomycota</taxon>
        <taxon>Peronosporomycetes</taxon>
        <taxon>Peronosporales</taxon>
        <taxon>Peronosporaceae</taxon>
        <taxon>Phytophthora</taxon>
    </lineage>
</organism>
<gene>
    <name evidence="1" type="ORF">JG687_00019587</name>
</gene>
<reference evidence="1" key="1">
    <citation type="submission" date="2021-01" db="EMBL/GenBank/DDBJ databases">
        <title>Phytophthora aleatoria, a newly-described species from Pinus radiata is distinct from Phytophthora cactorum isolates based on comparative genomics.</title>
        <authorList>
            <person name="Mcdougal R."/>
            <person name="Panda P."/>
            <person name="Williams N."/>
            <person name="Studholme D.J."/>
        </authorList>
    </citation>
    <scope>NUCLEOTIDE SEQUENCE</scope>
    <source>
        <strain evidence="1">NZFS 3830</strain>
    </source>
</reference>
<evidence type="ECO:0000313" key="1">
    <source>
        <dbReference type="EMBL" id="KAG6941534.1"/>
    </source>
</evidence>
<comment type="caution">
    <text evidence="1">The sequence shown here is derived from an EMBL/GenBank/DDBJ whole genome shotgun (WGS) entry which is preliminary data.</text>
</comment>
<dbReference type="OrthoDB" id="88895at2759"/>
<dbReference type="AlphaFoldDB" id="A0A8T1TMK3"/>
<protein>
    <submittedName>
        <fullName evidence="1">Uncharacterized protein</fullName>
    </submittedName>
</protein>
<evidence type="ECO:0000313" key="2">
    <source>
        <dbReference type="Proteomes" id="UP000688947"/>
    </source>
</evidence>
<dbReference type="VEuPathDB" id="FungiDB:PC110_g21410"/>
<accession>A0A8T1TMK3</accession>
<name>A0A8T1TMK3_9STRA</name>